<dbReference type="Proteomes" id="UP001190700">
    <property type="component" value="Unassembled WGS sequence"/>
</dbReference>
<keyword evidence="3" id="KW-1185">Reference proteome</keyword>
<protein>
    <submittedName>
        <fullName evidence="2">Uncharacterized protein</fullName>
    </submittedName>
</protein>
<organism evidence="2 3">
    <name type="scientific">Cymbomonas tetramitiformis</name>
    <dbReference type="NCBI Taxonomy" id="36881"/>
    <lineage>
        <taxon>Eukaryota</taxon>
        <taxon>Viridiplantae</taxon>
        <taxon>Chlorophyta</taxon>
        <taxon>Pyramimonadophyceae</taxon>
        <taxon>Pyramimonadales</taxon>
        <taxon>Pyramimonadaceae</taxon>
        <taxon>Cymbomonas</taxon>
    </lineage>
</organism>
<evidence type="ECO:0000256" key="1">
    <source>
        <dbReference type="SAM" id="MobiDB-lite"/>
    </source>
</evidence>
<feature type="region of interest" description="Disordered" evidence="1">
    <location>
        <begin position="30"/>
        <end position="62"/>
    </location>
</feature>
<feature type="region of interest" description="Disordered" evidence="1">
    <location>
        <begin position="143"/>
        <end position="171"/>
    </location>
</feature>
<sequence length="171" mass="19301">MRARNLKRSSAVCQPDRELERAQVDLSSTQEKNLLRASESSRLQEAKSNVQVTPPRDVDTRKTRHLRVWREMKRNVEGFHQGLKGTRMGPMWLDEDGLPQMLTMARISSGPPAPRCNLVLQAPPCAATAFASPTCSDRTLENGELQPEVELQRPRKSSRIANRSHGVMKDM</sequence>
<accession>A0AAE0BFB8</accession>
<dbReference type="EMBL" id="LGRX02035264">
    <property type="protein sequence ID" value="KAK3235601.1"/>
    <property type="molecule type" value="Genomic_DNA"/>
</dbReference>
<evidence type="ECO:0000313" key="2">
    <source>
        <dbReference type="EMBL" id="KAK3235601.1"/>
    </source>
</evidence>
<proteinExistence type="predicted"/>
<dbReference type="AlphaFoldDB" id="A0AAE0BFB8"/>
<feature type="compositionally biased region" description="Polar residues" evidence="1">
    <location>
        <begin position="30"/>
        <end position="52"/>
    </location>
</feature>
<comment type="caution">
    <text evidence="2">The sequence shown here is derived from an EMBL/GenBank/DDBJ whole genome shotgun (WGS) entry which is preliminary data.</text>
</comment>
<gene>
    <name evidence="2" type="ORF">CYMTET_54208</name>
</gene>
<reference evidence="2 3" key="1">
    <citation type="journal article" date="2015" name="Genome Biol. Evol.">
        <title>Comparative Genomics of a Bacterivorous Green Alga Reveals Evolutionary Causalities and Consequences of Phago-Mixotrophic Mode of Nutrition.</title>
        <authorList>
            <person name="Burns J.A."/>
            <person name="Paasch A."/>
            <person name="Narechania A."/>
            <person name="Kim E."/>
        </authorList>
    </citation>
    <scope>NUCLEOTIDE SEQUENCE [LARGE SCALE GENOMIC DNA]</scope>
    <source>
        <strain evidence="2 3">PLY_AMNH</strain>
    </source>
</reference>
<evidence type="ECO:0000313" key="3">
    <source>
        <dbReference type="Proteomes" id="UP001190700"/>
    </source>
</evidence>
<name>A0AAE0BFB8_9CHLO</name>